<comment type="function">
    <text evidence="3">Nucleoside triphosphate pyrophosphatase. May have a dual role in cell division arrest and in preventing the incorporation of modified nucleotides into cellular nucleic acids.</text>
</comment>
<dbReference type="PANTHER" id="PTHR43213:SF5">
    <property type="entry name" value="BIFUNCTIONAL DTTP_UTP PYROPHOSPHATASE_METHYLTRANSFERASE PROTEIN-RELATED"/>
    <property type="match status" value="1"/>
</dbReference>
<evidence type="ECO:0000313" key="5">
    <source>
        <dbReference type="Proteomes" id="UP001058860"/>
    </source>
</evidence>
<comment type="catalytic activity">
    <reaction evidence="3">
        <text>a 2'-deoxyribonucleoside 5'-triphosphate + H2O = a 2'-deoxyribonucleoside 5'-phosphate + diphosphate + H(+)</text>
        <dbReference type="Rhea" id="RHEA:44644"/>
        <dbReference type="ChEBI" id="CHEBI:15377"/>
        <dbReference type="ChEBI" id="CHEBI:15378"/>
        <dbReference type="ChEBI" id="CHEBI:33019"/>
        <dbReference type="ChEBI" id="CHEBI:61560"/>
        <dbReference type="ChEBI" id="CHEBI:65317"/>
        <dbReference type="EC" id="3.6.1.9"/>
    </reaction>
</comment>
<dbReference type="SUPFAM" id="SSF52972">
    <property type="entry name" value="ITPase-like"/>
    <property type="match status" value="1"/>
</dbReference>
<dbReference type="EMBL" id="CP088295">
    <property type="protein sequence ID" value="UUY02984.1"/>
    <property type="molecule type" value="Genomic_DNA"/>
</dbReference>
<gene>
    <name evidence="4" type="ORF">LRS13_20235</name>
</gene>
<dbReference type="InterPro" id="IPR003697">
    <property type="entry name" value="Maf-like"/>
</dbReference>
<dbReference type="RefSeq" id="WP_353863504.1">
    <property type="nucleotide sequence ID" value="NZ_CP088295.1"/>
</dbReference>
<evidence type="ECO:0000313" key="4">
    <source>
        <dbReference type="EMBL" id="UUY02984.1"/>
    </source>
</evidence>
<dbReference type="Proteomes" id="UP001058860">
    <property type="component" value="Chromosome"/>
</dbReference>
<protein>
    <recommendedName>
        <fullName evidence="3">Nucleoside triphosphate pyrophosphatase</fullName>
        <ecNumber evidence="3">3.6.1.9</ecNumber>
    </recommendedName>
    <alternativeName>
        <fullName evidence="3">Nucleotide pyrophosphatase</fullName>
        <shortName evidence="3">Nucleotide PPase</shortName>
    </alternativeName>
</protein>
<comment type="caution">
    <text evidence="3">Lacks conserved residue(s) required for the propagation of feature annotation.</text>
</comment>
<keyword evidence="2 3" id="KW-0378">Hydrolase</keyword>
<dbReference type="Gene3D" id="3.90.950.10">
    <property type="match status" value="1"/>
</dbReference>
<dbReference type="NCBIfam" id="TIGR00172">
    <property type="entry name" value="maf"/>
    <property type="match status" value="1"/>
</dbReference>
<feature type="active site" description="Proton acceptor" evidence="3">
    <location>
        <position position="66"/>
    </location>
</feature>
<comment type="similarity">
    <text evidence="3">Belongs to the Maf family.</text>
</comment>
<comment type="subcellular location">
    <subcellularLocation>
        <location evidence="3">Cytoplasm</location>
    </subcellularLocation>
</comment>
<proteinExistence type="inferred from homology"/>
<name>A0ABY5PE81_9ACTN</name>
<keyword evidence="5" id="KW-1185">Reference proteome</keyword>
<dbReference type="HAMAP" id="MF_00528">
    <property type="entry name" value="Maf"/>
    <property type="match status" value="1"/>
</dbReference>
<dbReference type="Pfam" id="PF02545">
    <property type="entry name" value="Maf"/>
    <property type="match status" value="1"/>
</dbReference>
<evidence type="ECO:0000256" key="2">
    <source>
        <dbReference type="ARBA" id="ARBA00022801"/>
    </source>
</evidence>
<dbReference type="EC" id="3.6.1.9" evidence="3"/>
<keyword evidence="3" id="KW-0546">Nucleotide metabolism</keyword>
<evidence type="ECO:0000256" key="1">
    <source>
        <dbReference type="ARBA" id="ARBA00001968"/>
    </source>
</evidence>
<dbReference type="PANTHER" id="PTHR43213">
    <property type="entry name" value="BIFUNCTIONAL DTTP/UTP PYROPHOSPHATASE/METHYLTRANSFERASE PROTEIN-RELATED"/>
    <property type="match status" value="1"/>
</dbReference>
<accession>A0ABY5PE81</accession>
<reference evidence="5" key="1">
    <citation type="submission" date="2021-11" db="EMBL/GenBank/DDBJ databases">
        <title>Cultivation dependent microbiological survey of springs from the worlds oldest radium mine currently devoted to the extraction of radon-saturated water.</title>
        <authorList>
            <person name="Kapinusova G."/>
            <person name="Smrhova T."/>
            <person name="Strejcek M."/>
            <person name="Suman J."/>
            <person name="Jani K."/>
            <person name="Pajer P."/>
            <person name="Uhlik O."/>
        </authorList>
    </citation>
    <scope>NUCLEOTIDE SEQUENCE [LARGE SCALE GENOMIC DNA]</scope>
    <source>
        <strain evidence="5">J379</strain>
    </source>
</reference>
<comment type="cofactor">
    <cofactor evidence="1 3">
        <name>a divalent metal cation</name>
        <dbReference type="ChEBI" id="CHEBI:60240"/>
    </cofactor>
</comment>
<keyword evidence="3" id="KW-0963">Cytoplasm</keyword>
<organism evidence="4 5">
    <name type="scientific">Svornostia abyssi</name>
    <dbReference type="NCBI Taxonomy" id="2898438"/>
    <lineage>
        <taxon>Bacteria</taxon>
        <taxon>Bacillati</taxon>
        <taxon>Actinomycetota</taxon>
        <taxon>Thermoleophilia</taxon>
        <taxon>Solirubrobacterales</taxon>
        <taxon>Baekduiaceae</taxon>
        <taxon>Svornostia</taxon>
    </lineage>
</organism>
<evidence type="ECO:0000256" key="3">
    <source>
        <dbReference type="HAMAP-Rule" id="MF_00528"/>
    </source>
</evidence>
<dbReference type="CDD" id="cd00555">
    <property type="entry name" value="Maf"/>
    <property type="match status" value="1"/>
</dbReference>
<sequence>MLASASPQRRAILTQLGLTFEVVVADVPELEQGDPAEVVTENARRKARAVAQRRGHAPDDVVIGVDTEVHLDGEIFGKPADAADARAMLGRLNGRTHEVHSGLALIREGSEEVLHDITRVTFRTLTDAQLDDYVETGEWQGRAGGFAIQLRGAALIRRIEGDYLNVVGFPVAACLDAAPELMQAAR</sequence>
<dbReference type="PIRSF" id="PIRSF006305">
    <property type="entry name" value="Maf"/>
    <property type="match status" value="1"/>
</dbReference>
<comment type="catalytic activity">
    <reaction evidence="3">
        <text>a ribonucleoside 5'-triphosphate + H2O = a ribonucleoside 5'-phosphate + diphosphate + H(+)</text>
        <dbReference type="Rhea" id="RHEA:23996"/>
        <dbReference type="ChEBI" id="CHEBI:15377"/>
        <dbReference type="ChEBI" id="CHEBI:15378"/>
        <dbReference type="ChEBI" id="CHEBI:33019"/>
        <dbReference type="ChEBI" id="CHEBI:58043"/>
        <dbReference type="ChEBI" id="CHEBI:61557"/>
        <dbReference type="EC" id="3.6.1.9"/>
    </reaction>
</comment>
<dbReference type="InterPro" id="IPR029001">
    <property type="entry name" value="ITPase-like_fam"/>
</dbReference>